<dbReference type="OrthoDB" id="5401170at2759"/>
<accession>A0A1V6P099</accession>
<reference evidence="2" key="1">
    <citation type="journal article" date="2017" name="Nat. Microbiol.">
        <title>Global analysis of biosynthetic gene clusters reveals vast potential of secondary metabolite production in Penicillium species.</title>
        <authorList>
            <person name="Nielsen J.C."/>
            <person name="Grijseels S."/>
            <person name="Prigent S."/>
            <person name="Ji B."/>
            <person name="Dainat J."/>
            <person name="Nielsen K.F."/>
            <person name="Frisvad J.C."/>
            <person name="Workman M."/>
            <person name="Nielsen J."/>
        </authorList>
    </citation>
    <scope>NUCLEOTIDE SEQUENCE [LARGE SCALE GENOMIC DNA]</scope>
    <source>
        <strain evidence="2">IBT 11843</strain>
    </source>
</reference>
<sequence length="265" mass="30219">MAELEFLHGMIGEHITTHCPGPAYATIYPSREWIVTEKLSEDPVSLTQDDIDDRLGPAFTVGKYLCRLAGAGNQNMSAFMRIYKQIPVAGTEFAKLSVRRSQASQRRHIELDALKVFTENRCTATPKLFGYQLDTQDADDLVPGGYILYLVWEKVPGYSLDSQYFWGLPYNQRGVIRDNFKKAYMEVLRLGYHPSMATPSKIILDKTTNDVKICGFRRASLIDQADREWEDENFAMFSLVLVSSMHAKHIPIEAGDIQLRNGWEW</sequence>
<dbReference type="Proteomes" id="UP000191522">
    <property type="component" value="Unassembled WGS sequence"/>
</dbReference>
<keyword evidence="2" id="KW-1185">Reference proteome</keyword>
<proteinExistence type="predicted"/>
<gene>
    <name evidence="1" type="ORF">PENDEC_c024G02969</name>
</gene>
<organism evidence="1 2">
    <name type="scientific">Penicillium decumbens</name>
    <dbReference type="NCBI Taxonomy" id="69771"/>
    <lineage>
        <taxon>Eukaryota</taxon>
        <taxon>Fungi</taxon>
        <taxon>Dikarya</taxon>
        <taxon>Ascomycota</taxon>
        <taxon>Pezizomycotina</taxon>
        <taxon>Eurotiomycetes</taxon>
        <taxon>Eurotiomycetidae</taxon>
        <taxon>Eurotiales</taxon>
        <taxon>Aspergillaceae</taxon>
        <taxon>Penicillium</taxon>
    </lineage>
</organism>
<evidence type="ECO:0000313" key="1">
    <source>
        <dbReference type="EMBL" id="OQD70391.1"/>
    </source>
</evidence>
<dbReference type="OMA" id="ITYILWE"/>
<dbReference type="AlphaFoldDB" id="A0A1V6P099"/>
<dbReference type="EMBL" id="MDYL01000024">
    <property type="protein sequence ID" value="OQD70391.1"/>
    <property type="molecule type" value="Genomic_DNA"/>
</dbReference>
<comment type="caution">
    <text evidence="1">The sequence shown here is derived from an EMBL/GenBank/DDBJ whole genome shotgun (WGS) entry which is preliminary data.</text>
</comment>
<evidence type="ECO:0000313" key="2">
    <source>
        <dbReference type="Proteomes" id="UP000191522"/>
    </source>
</evidence>
<name>A0A1V6P099_PENDC</name>
<protein>
    <submittedName>
        <fullName evidence="1">Uncharacterized protein</fullName>
    </submittedName>
</protein>